<evidence type="ECO:0000313" key="1">
    <source>
        <dbReference type="EMBL" id="MBB4942954.1"/>
    </source>
</evidence>
<comment type="caution">
    <text evidence="1">The sequence shown here is derived from an EMBL/GenBank/DDBJ whole genome shotgun (WGS) entry which is preliminary data.</text>
</comment>
<protein>
    <submittedName>
        <fullName evidence="1">L-amino acid N-acyltransferase YncA</fullName>
    </submittedName>
</protein>
<dbReference type="GO" id="GO:0016746">
    <property type="term" value="F:acyltransferase activity"/>
    <property type="evidence" value="ECO:0007669"/>
    <property type="project" value="UniProtKB-KW"/>
</dbReference>
<keyword evidence="1" id="KW-0012">Acyltransferase</keyword>
<keyword evidence="1" id="KW-0808">Transferase</keyword>
<dbReference type="EMBL" id="JACHJU010000004">
    <property type="protein sequence ID" value="MBB4942954.1"/>
    <property type="molecule type" value="Genomic_DNA"/>
</dbReference>
<dbReference type="Proteomes" id="UP000534286">
    <property type="component" value="Unassembled WGS sequence"/>
</dbReference>
<name>A0A7W7S2Z0_9ACTN</name>
<proteinExistence type="predicted"/>
<dbReference type="RefSeq" id="WP_184758876.1">
    <property type="nucleotide sequence ID" value="NZ_BAABEK010000067.1"/>
</dbReference>
<sequence>MSTQEAAVRAAAPEDLGRIAEIFSHYVIGGVTTFEEVPPTVAHRRQRFGDLAERRLPCAKRCSR</sequence>
<organism evidence="1 2">
    <name type="scientific">Streptosporangium album</name>
    <dbReference type="NCBI Taxonomy" id="47479"/>
    <lineage>
        <taxon>Bacteria</taxon>
        <taxon>Bacillati</taxon>
        <taxon>Actinomycetota</taxon>
        <taxon>Actinomycetes</taxon>
        <taxon>Streptosporangiales</taxon>
        <taxon>Streptosporangiaceae</taxon>
        <taxon>Streptosporangium</taxon>
    </lineage>
</organism>
<dbReference type="Gene3D" id="3.40.630.30">
    <property type="match status" value="1"/>
</dbReference>
<reference evidence="1 2" key="1">
    <citation type="submission" date="2020-08" db="EMBL/GenBank/DDBJ databases">
        <title>Sequencing the genomes of 1000 actinobacteria strains.</title>
        <authorList>
            <person name="Klenk H.-P."/>
        </authorList>
    </citation>
    <scope>NUCLEOTIDE SEQUENCE [LARGE SCALE GENOMIC DNA]</scope>
    <source>
        <strain evidence="1 2">DSM 43023</strain>
    </source>
</reference>
<evidence type="ECO:0000313" key="2">
    <source>
        <dbReference type="Proteomes" id="UP000534286"/>
    </source>
</evidence>
<gene>
    <name evidence="1" type="ORF">FHR32_007354</name>
</gene>
<keyword evidence="2" id="KW-1185">Reference proteome</keyword>
<accession>A0A7W7S2Z0</accession>
<dbReference type="AlphaFoldDB" id="A0A7W7S2Z0"/>